<dbReference type="InterPro" id="IPR047681">
    <property type="entry name" value="PPA1309-like"/>
</dbReference>
<accession>A0A4Q9KLD0</accession>
<protein>
    <submittedName>
        <fullName evidence="1">Uncharacterized protein</fullName>
    </submittedName>
</protein>
<evidence type="ECO:0000313" key="2">
    <source>
        <dbReference type="Proteomes" id="UP000291933"/>
    </source>
</evidence>
<comment type="caution">
    <text evidence="1">The sequence shown here is derived from an EMBL/GenBank/DDBJ whole genome shotgun (WGS) entry which is preliminary data.</text>
</comment>
<dbReference type="NCBIfam" id="NF040618">
    <property type="entry name" value="PPA1309_fam"/>
    <property type="match status" value="1"/>
</dbReference>
<sequence>MTEQAKPAPDASAVIAVCGEIEKHVAASGWDQPARLFALVPTAALLAAEPSLGAALGEQAHPDGHLTAIEQDEFHAGGDLVADLERIAWPDGVTGCALSVERTLVPASVEADIPADPDAAAEFVNAHPQRHDVRVVVAVDRGGAQHGLARLRSEPDALLSGTELVPGLAGALLRTLDPS</sequence>
<name>A0A4Q9KLD0_PROTD</name>
<organism evidence="1 2">
    <name type="scientific">Propioniciclava tarda</name>
    <dbReference type="NCBI Taxonomy" id="433330"/>
    <lineage>
        <taxon>Bacteria</taxon>
        <taxon>Bacillati</taxon>
        <taxon>Actinomycetota</taxon>
        <taxon>Actinomycetes</taxon>
        <taxon>Propionibacteriales</taxon>
        <taxon>Propionibacteriaceae</taxon>
        <taxon>Propioniciclava</taxon>
    </lineage>
</organism>
<dbReference type="Proteomes" id="UP000291933">
    <property type="component" value="Unassembled WGS sequence"/>
</dbReference>
<dbReference type="AlphaFoldDB" id="A0A4Q9KLD0"/>
<dbReference type="RefSeq" id="WP_131171771.1">
    <property type="nucleotide sequence ID" value="NZ_FXTL01000005.1"/>
</dbReference>
<dbReference type="OrthoDB" id="3266223at2"/>
<proteinExistence type="predicted"/>
<dbReference type="EMBL" id="SDMR01000006">
    <property type="protein sequence ID" value="TBT95184.1"/>
    <property type="molecule type" value="Genomic_DNA"/>
</dbReference>
<gene>
    <name evidence="1" type="ORF">ET996_06600</name>
</gene>
<keyword evidence="2" id="KW-1185">Reference proteome</keyword>
<evidence type="ECO:0000313" key="1">
    <source>
        <dbReference type="EMBL" id="TBT95184.1"/>
    </source>
</evidence>
<reference evidence="1 2" key="1">
    <citation type="submission" date="2019-01" db="EMBL/GenBank/DDBJ databases">
        <title>Lactibacter flavus gen. nov., sp. nov., a novel bacterium of the family Propionibacteriaceae isolated from raw milk and dairy products.</title>
        <authorList>
            <person name="Huptas C."/>
            <person name="Wenning M."/>
            <person name="Breitenwieser F."/>
            <person name="Doll E."/>
            <person name="Von Neubeck M."/>
            <person name="Busse H.-J."/>
            <person name="Scherer S."/>
        </authorList>
    </citation>
    <scope>NUCLEOTIDE SEQUENCE [LARGE SCALE GENOMIC DNA]</scope>
    <source>
        <strain evidence="1 2">DSM 22130</strain>
    </source>
</reference>